<dbReference type="Pfam" id="PF08866">
    <property type="entry name" value="DUF1831"/>
    <property type="match status" value="1"/>
</dbReference>
<dbReference type="Gene3D" id="3.30.1820.10">
    <property type="entry name" value="Lp2179-like"/>
    <property type="match status" value="1"/>
</dbReference>
<accession>A0ABW1UL31</accession>
<dbReference type="InterPro" id="IPR035942">
    <property type="entry name" value="Lp2179-like_sf"/>
</dbReference>
<reference evidence="2" key="1">
    <citation type="journal article" date="2019" name="Int. J. Syst. Evol. Microbiol.">
        <title>The Global Catalogue of Microorganisms (GCM) 10K type strain sequencing project: providing services to taxonomists for standard genome sequencing and annotation.</title>
        <authorList>
            <consortium name="The Broad Institute Genomics Platform"/>
            <consortium name="The Broad Institute Genome Sequencing Center for Infectious Disease"/>
            <person name="Wu L."/>
            <person name="Ma J."/>
        </authorList>
    </citation>
    <scope>NUCLEOTIDE SEQUENCE [LARGE SCALE GENOMIC DNA]</scope>
    <source>
        <strain evidence="2">CCM 8897</strain>
    </source>
</reference>
<comment type="caution">
    <text evidence="1">The sequence shown here is derived from an EMBL/GenBank/DDBJ whole genome shotgun (WGS) entry which is preliminary data.</text>
</comment>
<protein>
    <submittedName>
        <fullName evidence="1">DUF1831 domain-containing protein</fullName>
    </submittedName>
</protein>
<proteinExistence type="predicted"/>
<dbReference type="InterPro" id="IPR014965">
    <property type="entry name" value="Amino_acid_metab_prot_put"/>
</dbReference>
<keyword evidence="2" id="KW-1185">Reference proteome</keyword>
<dbReference type="Proteomes" id="UP001596310">
    <property type="component" value="Unassembled WGS sequence"/>
</dbReference>
<gene>
    <name evidence="1" type="ORF">ACFQHW_03615</name>
</gene>
<name>A0ABW1UL31_9LACO</name>
<dbReference type="SUPFAM" id="SSF160800">
    <property type="entry name" value="Lp2179-like"/>
    <property type="match status" value="1"/>
</dbReference>
<organism evidence="1 2">
    <name type="scientific">Lapidilactobacillus achengensis</name>
    <dbReference type="NCBI Taxonomy" id="2486000"/>
    <lineage>
        <taxon>Bacteria</taxon>
        <taxon>Bacillati</taxon>
        <taxon>Bacillota</taxon>
        <taxon>Bacilli</taxon>
        <taxon>Lactobacillales</taxon>
        <taxon>Lactobacillaceae</taxon>
        <taxon>Lapidilactobacillus</taxon>
    </lineage>
</organism>
<dbReference type="RefSeq" id="WP_125602121.1">
    <property type="nucleotide sequence ID" value="NZ_JBHSSM010000013.1"/>
</dbReference>
<sequence length="113" mass="12891">MAKDEVKLMGDQRTFKLNPQVKAYTLRDVGFTKSKNGSFTLIRPLYGESPYVAVFQLKMTVGADLASMKMSITDRSGLKAVNIFKDEKNVKEVEQFNYLIENFMERDILLVVS</sequence>
<evidence type="ECO:0000313" key="1">
    <source>
        <dbReference type="EMBL" id="MFC6314652.1"/>
    </source>
</evidence>
<dbReference type="EMBL" id="JBHSSM010000013">
    <property type="protein sequence ID" value="MFC6314652.1"/>
    <property type="molecule type" value="Genomic_DNA"/>
</dbReference>
<evidence type="ECO:0000313" key="2">
    <source>
        <dbReference type="Proteomes" id="UP001596310"/>
    </source>
</evidence>